<reference evidence="2" key="1">
    <citation type="journal article" date="2014" name="Int. J. Syst. Evol. Microbiol.">
        <title>Complete genome sequence of Corynebacterium casei LMG S-19264T (=DSM 44701T), isolated from a smear-ripened cheese.</title>
        <authorList>
            <consortium name="US DOE Joint Genome Institute (JGI-PGF)"/>
            <person name="Walter F."/>
            <person name="Albersmeier A."/>
            <person name="Kalinowski J."/>
            <person name="Ruckert C."/>
        </authorList>
    </citation>
    <scope>NUCLEOTIDE SEQUENCE</scope>
    <source>
        <strain evidence="2">JCM 4988</strain>
    </source>
</reference>
<gene>
    <name evidence="2" type="ORF">GCM10010387_37060</name>
</gene>
<sequence>MVFGQGAGPGGTAGEQSVRLNGLPPDGPMAPAGGQGDLASTPAAKRAAANTIESELEPRTKKAGDRPDDANGKIMSGLDNWATAAGMKTVQETWDQQVKSLMGRLAGEKGALRATAGTLQATDGERKARIGAVQSNFDKY</sequence>
<feature type="region of interest" description="Disordered" evidence="1">
    <location>
        <begin position="1"/>
        <end position="76"/>
    </location>
</feature>
<evidence type="ECO:0000313" key="2">
    <source>
        <dbReference type="EMBL" id="GGZ39435.1"/>
    </source>
</evidence>
<reference evidence="2" key="2">
    <citation type="submission" date="2020-09" db="EMBL/GenBank/DDBJ databases">
        <authorList>
            <person name="Sun Q."/>
            <person name="Ohkuma M."/>
        </authorList>
    </citation>
    <scope>NUCLEOTIDE SEQUENCE</scope>
    <source>
        <strain evidence="2">JCM 4988</strain>
    </source>
</reference>
<dbReference type="AlphaFoldDB" id="A0A918UX44"/>
<dbReference type="EMBL" id="BMWG01000011">
    <property type="protein sequence ID" value="GGZ39435.1"/>
    <property type="molecule type" value="Genomic_DNA"/>
</dbReference>
<dbReference type="RefSeq" id="WP_190124218.1">
    <property type="nucleotide sequence ID" value="NZ_BMWG01000011.1"/>
</dbReference>
<protein>
    <submittedName>
        <fullName evidence="2">Uncharacterized protein</fullName>
    </submittedName>
</protein>
<proteinExistence type="predicted"/>
<comment type="caution">
    <text evidence="2">The sequence shown here is derived from an EMBL/GenBank/DDBJ whole genome shotgun (WGS) entry which is preliminary data.</text>
</comment>
<name>A0A918UX44_9ACTN</name>
<accession>A0A918UX44</accession>
<feature type="compositionally biased region" description="Gly residues" evidence="1">
    <location>
        <begin position="1"/>
        <end position="13"/>
    </location>
</feature>
<dbReference type="Proteomes" id="UP000630936">
    <property type="component" value="Unassembled WGS sequence"/>
</dbReference>
<organism evidence="2 3">
    <name type="scientific">Streptomyces inusitatus</name>
    <dbReference type="NCBI Taxonomy" id="68221"/>
    <lineage>
        <taxon>Bacteria</taxon>
        <taxon>Bacillati</taxon>
        <taxon>Actinomycetota</taxon>
        <taxon>Actinomycetes</taxon>
        <taxon>Kitasatosporales</taxon>
        <taxon>Streptomycetaceae</taxon>
        <taxon>Streptomyces</taxon>
    </lineage>
</organism>
<evidence type="ECO:0000313" key="3">
    <source>
        <dbReference type="Proteomes" id="UP000630936"/>
    </source>
</evidence>
<evidence type="ECO:0000256" key="1">
    <source>
        <dbReference type="SAM" id="MobiDB-lite"/>
    </source>
</evidence>
<feature type="compositionally biased region" description="Basic and acidic residues" evidence="1">
    <location>
        <begin position="56"/>
        <end position="71"/>
    </location>
</feature>
<keyword evidence="3" id="KW-1185">Reference proteome</keyword>